<reference evidence="1 2" key="1">
    <citation type="submission" date="2019-03" db="EMBL/GenBank/DDBJ databases">
        <title>Metabolic potential of uncultured bacteria and archaea associated with petroleum seepage in deep-sea sediments.</title>
        <authorList>
            <person name="Dong X."/>
            <person name="Hubert C."/>
        </authorList>
    </citation>
    <scope>NUCLEOTIDE SEQUENCE [LARGE SCALE GENOMIC DNA]</scope>
    <source>
        <strain evidence="1">E44_bin18</strain>
    </source>
</reference>
<dbReference type="SMART" id="SM00567">
    <property type="entry name" value="EZ_HEAT"/>
    <property type="match status" value="6"/>
</dbReference>
<dbReference type="EMBL" id="SOJN01000012">
    <property type="protein sequence ID" value="TET47625.1"/>
    <property type="molecule type" value="Genomic_DNA"/>
</dbReference>
<organism evidence="1 2">
    <name type="scientific">candidate division TA06 bacterium</name>
    <dbReference type="NCBI Taxonomy" id="2250710"/>
    <lineage>
        <taxon>Bacteria</taxon>
        <taxon>Bacteria division TA06</taxon>
    </lineage>
</organism>
<evidence type="ECO:0008006" key="3">
    <source>
        <dbReference type="Google" id="ProtNLM"/>
    </source>
</evidence>
<dbReference type="Proteomes" id="UP000315525">
    <property type="component" value="Unassembled WGS sequence"/>
</dbReference>
<dbReference type="InterPro" id="IPR016024">
    <property type="entry name" value="ARM-type_fold"/>
</dbReference>
<gene>
    <name evidence="1" type="ORF">E3J62_00745</name>
</gene>
<comment type="caution">
    <text evidence="1">The sequence shown here is derived from an EMBL/GenBank/DDBJ whole genome shotgun (WGS) entry which is preliminary data.</text>
</comment>
<dbReference type="Gene3D" id="1.25.10.10">
    <property type="entry name" value="Leucine-rich Repeat Variant"/>
    <property type="match status" value="2"/>
</dbReference>
<dbReference type="AlphaFoldDB" id="A0A523UYM1"/>
<accession>A0A523UYM1</accession>
<evidence type="ECO:0000313" key="2">
    <source>
        <dbReference type="Proteomes" id="UP000315525"/>
    </source>
</evidence>
<dbReference type="PANTHER" id="PTHR12697:SF5">
    <property type="entry name" value="DEOXYHYPUSINE HYDROXYLASE"/>
    <property type="match status" value="1"/>
</dbReference>
<dbReference type="InterPro" id="IPR011989">
    <property type="entry name" value="ARM-like"/>
</dbReference>
<name>A0A523UYM1_UNCT6</name>
<proteinExistence type="predicted"/>
<dbReference type="PANTHER" id="PTHR12697">
    <property type="entry name" value="PBS LYASE HEAT-LIKE PROTEIN"/>
    <property type="match status" value="1"/>
</dbReference>
<dbReference type="SUPFAM" id="SSF48371">
    <property type="entry name" value="ARM repeat"/>
    <property type="match status" value="1"/>
</dbReference>
<dbReference type="InterPro" id="IPR004155">
    <property type="entry name" value="PBS_lyase_HEAT"/>
</dbReference>
<protein>
    <recommendedName>
        <fullName evidence="3">HEAT repeat domain-containing protein</fullName>
    </recommendedName>
</protein>
<sequence>MFDDTREKSGEDPEFARLVKEIVKHLARSLRNVRSYPAGHPFVIKSTSETHELLIQALEGRKELVMVLFENTLMIEGYKVDKVSVPAVQGLSRDLARTDIRSISFSPAVRPIDLQGLFQVLAMDKLRLQEAGGATEAFRDADVKGVGLNEVEYGIVSRKGGDTGPGFGSGTFDWDSFMQSLSVDGPSVWGSPEMIAELVLSGKAGAGGGVGGGEAGGAGGGVGGGTDGEIAFTNMQKVVSKMLSLYGDDRRKDFTKWFAKFVAGVKPAIEAKLEDKKTFESKMAEMIRNNLQTLSDSEIIDLMMEMAAKKGATESEDVVKEARAFLDALSIQEDRKDDLLEKLQGRLLAGDSGEGTVRIVEEDAIVTSKDSLEKLKQKASGTLGRRDIDLMIEPFMKTLDDSLPDVRKRGAESLGEMLLGLIDKEKFLLAEKSIKILRGKMDKEDSFEVYLAYVSVLEKIARKMREAGRTDIAEKIQATFTEQISSEQKRKRAVQALGKVGGTDALISLLSALWESGIYKEVRDAIVNMGKEAMPLVMEIFREAEDKLLRRRMIDLITNIGADAMPHLVEAARDESWFIRRDVATILSEFEDPRAIEVLEMLSKDKELLTREIALEGIARTKDPEAERILIEALGDPVTKVRDTVIKLLAKVPGEKGALALCDMALQLEDEDLQKTICGSLRQMGHVAAVEGLTKLIEETAFMGRPKYPDAVRVNALFALAKIGGDAARSVVEKAVDDKSRSVQIAAQSALRRMKTDDQAGNG</sequence>
<dbReference type="GO" id="GO:0016491">
    <property type="term" value="F:oxidoreductase activity"/>
    <property type="evidence" value="ECO:0007669"/>
    <property type="project" value="TreeGrafter"/>
</dbReference>
<dbReference type="Pfam" id="PF13646">
    <property type="entry name" value="HEAT_2"/>
    <property type="match status" value="1"/>
</dbReference>
<evidence type="ECO:0000313" key="1">
    <source>
        <dbReference type="EMBL" id="TET47625.1"/>
    </source>
</evidence>